<dbReference type="InterPro" id="IPR050109">
    <property type="entry name" value="HTH-type_TetR-like_transc_reg"/>
</dbReference>
<gene>
    <name evidence="6" type="ORF">FNL39_108123</name>
</gene>
<dbReference type="InterPro" id="IPR036271">
    <property type="entry name" value="Tet_transcr_reg_TetR-rel_C_sf"/>
</dbReference>
<comment type="caution">
    <text evidence="6">The sequence shown here is derived from an EMBL/GenBank/DDBJ whole genome shotgun (WGS) entry which is preliminary data.</text>
</comment>
<evidence type="ECO:0000256" key="4">
    <source>
        <dbReference type="PROSITE-ProRule" id="PRU00335"/>
    </source>
</evidence>
<sequence>MVYVKASEREDQIVAAAVQVLSDVGVPATTLRAVAAEAGIPLGTLQYVFPTKDKLLRAVITTVIEEISRALRSRLELDRGVEHALREGVTSFWEKLVDSRIGLQIMQYELMTYSLRTEGATDLARLQYERYGAVVTEFCEQAARAADERCAIGFDTLGRLALAQIDGLILQHVADPDADRARHDLNLAVDMLILFADPQPVVRRTRRPGTTPTNTR</sequence>
<protein>
    <submittedName>
        <fullName evidence="6">TetR family transcriptional regulator</fullName>
    </submittedName>
</protein>
<dbReference type="PROSITE" id="PS50977">
    <property type="entry name" value="HTH_TETR_2"/>
    <property type="match status" value="1"/>
</dbReference>
<evidence type="ECO:0000259" key="5">
    <source>
        <dbReference type="PROSITE" id="PS50977"/>
    </source>
</evidence>
<reference evidence="6 7" key="1">
    <citation type="submission" date="2019-07" db="EMBL/GenBank/DDBJ databases">
        <title>Genomic Encyclopedia of Type Strains, Phase IV (KMG-IV): sequencing the most valuable type-strain genomes for metagenomic binning, comparative biology and taxonomic classification.</title>
        <authorList>
            <person name="Goeker M."/>
        </authorList>
    </citation>
    <scope>NUCLEOTIDE SEQUENCE [LARGE SCALE GENOMIC DNA]</scope>
    <source>
        <strain evidence="6 7">DSM 44831</strain>
    </source>
</reference>
<proteinExistence type="predicted"/>
<dbReference type="SUPFAM" id="SSF48498">
    <property type="entry name" value="Tetracyclin repressor-like, C-terminal domain"/>
    <property type="match status" value="1"/>
</dbReference>
<dbReference type="Pfam" id="PF00440">
    <property type="entry name" value="TetR_N"/>
    <property type="match status" value="1"/>
</dbReference>
<organism evidence="6 7">
    <name type="scientific">Nocardia caishijiensis</name>
    <dbReference type="NCBI Taxonomy" id="184756"/>
    <lineage>
        <taxon>Bacteria</taxon>
        <taxon>Bacillati</taxon>
        <taxon>Actinomycetota</taxon>
        <taxon>Actinomycetes</taxon>
        <taxon>Mycobacteriales</taxon>
        <taxon>Nocardiaceae</taxon>
        <taxon>Nocardia</taxon>
    </lineage>
</organism>
<dbReference type="SUPFAM" id="SSF46689">
    <property type="entry name" value="Homeodomain-like"/>
    <property type="match status" value="1"/>
</dbReference>
<dbReference type="Proteomes" id="UP000798951">
    <property type="component" value="Unassembled WGS sequence"/>
</dbReference>
<keyword evidence="2 4" id="KW-0238">DNA-binding</keyword>
<evidence type="ECO:0000256" key="1">
    <source>
        <dbReference type="ARBA" id="ARBA00023015"/>
    </source>
</evidence>
<dbReference type="PRINTS" id="PR00455">
    <property type="entry name" value="HTHTETR"/>
</dbReference>
<dbReference type="EMBL" id="VMSD01000008">
    <property type="protein sequence ID" value="KAF0845315.1"/>
    <property type="molecule type" value="Genomic_DNA"/>
</dbReference>
<keyword evidence="1" id="KW-0805">Transcription regulation</keyword>
<dbReference type="PANTHER" id="PTHR30055:SF234">
    <property type="entry name" value="HTH-TYPE TRANSCRIPTIONAL REGULATOR BETI"/>
    <property type="match status" value="1"/>
</dbReference>
<feature type="domain" description="HTH tetR-type" evidence="5">
    <location>
        <begin position="7"/>
        <end position="67"/>
    </location>
</feature>
<evidence type="ECO:0000256" key="3">
    <source>
        <dbReference type="ARBA" id="ARBA00023163"/>
    </source>
</evidence>
<name>A0ABQ6YIA5_9NOCA</name>
<evidence type="ECO:0000313" key="6">
    <source>
        <dbReference type="EMBL" id="KAF0845315.1"/>
    </source>
</evidence>
<feature type="DNA-binding region" description="H-T-H motif" evidence="4">
    <location>
        <begin position="30"/>
        <end position="49"/>
    </location>
</feature>
<dbReference type="RefSeq" id="WP_067986703.1">
    <property type="nucleotide sequence ID" value="NZ_VMSD01000008.1"/>
</dbReference>
<dbReference type="Gene3D" id="1.10.357.10">
    <property type="entry name" value="Tetracycline Repressor, domain 2"/>
    <property type="match status" value="1"/>
</dbReference>
<dbReference type="InterPro" id="IPR009057">
    <property type="entry name" value="Homeodomain-like_sf"/>
</dbReference>
<evidence type="ECO:0000256" key="2">
    <source>
        <dbReference type="ARBA" id="ARBA00023125"/>
    </source>
</evidence>
<dbReference type="PANTHER" id="PTHR30055">
    <property type="entry name" value="HTH-TYPE TRANSCRIPTIONAL REGULATOR RUTR"/>
    <property type="match status" value="1"/>
</dbReference>
<dbReference type="InterPro" id="IPR001647">
    <property type="entry name" value="HTH_TetR"/>
</dbReference>
<accession>A0ABQ6YIA5</accession>
<evidence type="ECO:0000313" key="7">
    <source>
        <dbReference type="Proteomes" id="UP000798951"/>
    </source>
</evidence>
<keyword evidence="3" id="KW-0804">Transcription</keyword>
<keyword evidence="7" id="KW-1185">Reference proteome</keyword>